<accession>A0A495MAL2</accession>
<dbReference type="EMBL" id="RBLC01000003">
    <property type="protein sequence ID" value="RKS21773.1"/>
    <property type="molecule type" value="Genomic_DNA"/>
</dbReference>
<dbReference type="RefSeq" id="WP_121376717.1">
    <property type="nucleotide sequence ID" value="NZ_RBLC01000003.1"/>
</dbReference>
<comment type="caution">
    <text evidence="1">The sequence shown here is derived from an EMBL/GenBank/DDBJ whole genome shotgun (WGS) entry which is preliminary data.</text>
</comment>
<protein>
    <submittedName>
        <fullName evidence="1">Uncharacterized protein</fullName>
    </submittedName>
</protein>
<dbReference type="Proteomes" id="UP000277579">
    <property type="component" value="Unassembled WGS sequence"/>
</dbReference>
<proteinExistence type="predicted"/>
<evidence type="ECO:0000313" key="1">
    <source>
        <dbReference type="EMBL" id="RKS21773.1"/>
    </source>
</evidence>
<reference evidence="1 2" key="1">
    <citation type="submission" date="2018-10" db="EMBL/GenBank/DDBJ databases">
        <title>Genomic Encyclopedia of Archaeal and Bacterial Type Strains, Phase II (KMG-II): from individual species to whole genera.</title>
        <authorList>
            <person name="Goeker M."/>
        </authorList>
    </citation>
    <scope>NUCLEOTIDE SEQUENCE [LARGE SCALE GENOMIC DNA]</scope>
    <source>
        <strain evidence="1 2">DSM 29537</strain>
    </source>
</reference>
<dbReference type="AlphaFoldDB" id="A0A495MAL2"/>
<name>A0A495MAL2_9FLAO</name>
<keyword evidence="2" id="KW-1185">Reference proteome</keyword>
<dbReference type="OrthoDB" id="597317at2"/>
<evidence type="ECO:0000313" key="2">
    <source>
        <dbReference type="Proteomes" id="UP000277579"/>
    </source>
</evidence>
<gene>
    <name evidence="1" type="ORF">CLV94_2408</name>
</gene>
<organism evidence="1 2">
    <name type="scientific">Flavobacterium endophyticum</name>
    <dbReference type="NCBI Taxonomy" id="1540163"/>
    <lineage>
        <taxon>Bacteria</taxon>
        <taxon>Pseudomonadati</taxon>
        <taxon>Bacteroidota</taxon>
        <taxon>Flavobacteriia</taxon>
        <taxon>Flavobacteriales</taxon>
        <taxon>Flavobacteriaceae</taxon>
        <taxon>Flavobacterium</taxon>
    </lineage>
</organism>
<sequence>MTEKIDIRVAKILELDRIVINKGKADNIDEHMEFLIYDEGEEIIDPVSGKSLGLLENPKGIFKVMHIQENVSILLSKTKRPNKMFAGLNMYSDIDIERDLLKSIKIGDKVKITNQTL</sequence>